<proteinExistence type="inferred from homology"/>
<dbReference type="PANTHER" id="PTHR43323">
    <property type="entry name" value="3-HYDROXY-3-METHYLGLUTARYL COENZYME A SYNTHASE"/>
    <property type="match status" value="1"/>
</dbReference>
<feature type="active site" description="Proton donor/acceptor" evidence="4">
    <location>
        <position position="233"/>
    </location>
</feature>
<reference evidence="8 9" key="1">
    <citation type="submission" date="2013-02" db="EMBL/GenBank/DDBJ databases">
        <title>The Genome Sequence of Enterococcus phoeniculicola BAA-412.</title>
        <authorList>
            <consortium name="The Broad Institute Genome Sequencing Platform"/>
            <consortium name="The Broad Institute Genome Sequencing Center for Infectious Disease"/>
            <person name="Earl A.M."/>
            <person name="Gilmore M.S."/>
            <person name="Lebreton F."/>
            <person name="Walker B."/>
            <person name="Young S.K."/>
            <person name="Zeng Q."/>
            <person name="Gargeya S."/>
            <person name="Fitzgerald M."/>
            <person name="Haas B."/>
            <person name="Abouelleil A."/>
            <person name="Alvarado L."/>
            <person name="Arachchi H.M."/>
            <person name="Berlin A.M."/>
            <person name="Chapman S.B."/>
            <person name="Dewar J."/>
            <person name="Goldberg J."/>
            <person name="Griggs A."/>
            <person name="Gujja S."/>
            <person name="Hansen M."/>
            <person name="Howarth C."/>
            <person name="Imamovic A."/>
            <person name="Larimer J."/>
            <person name="McCowan C."/>
            <person name="Murphy C."/>
            <person name="Neiman D."/>
            <person name="Pearson M."/>
            <person name="Priest M."/>
            <person name="Roberts A."/>
            <person name="Saif S."/>
            <person name="Shea T."/>
            <person name="Sisk P."/>
            <person name="Sykes S."/>
            <person name="Wortman J."/>
            <person name="Nusbaum C."/>
            <person name="Birren B."/>
        </authorList>
    </citation>
    <scope>NUCLEOTIDE SEQUENCE [LARGE SCALE GENOMIC DNA]</scope>
    <source>
        <strain evidence="8 9">ATCC BAA-412</strain>
    </source>
</reference>
<evidence type="ECO:0000256" key="5">
    <source>
        <dbReference type="PIRSR" id="PIRSR611554-2"/>
    </source>
</evidence>
<dbReference type="Pfam" id="PF08540">
    <property type="entry name" value="HMG_CoA_synt_C"/>
    <property type="match status" value="2"/>
</dbReference>
<evidence type="ECO:0000256" key="2">
    <source>
        <dbReference type="ARBA" id="ARBA00022679"/>
    </source>
</evidence>
<sequence length="385" mass="42777">MNIGIDKLSFYVPNLYVDMTDLAHARDTDPNKFHIGIGQDKMAVNPVTQDIVTLGANAAASILSDSDKEEIDMVIVGTESSYDYSKASAVAIHRLLGIQPFARSFEVKEACYGATAALQMAKNYISEHPTRKVLVIASDLSRYGLHSGGEPTQGAGAVAILVTSNPRILTIENDSVFLTEDIYDFWRPSYSDFPIVDGPLSNETYIQSFSKVWNRHKDVTGLTLPDYDALCFHIPYTKMGKKALQSVLPETDEQTQERLMKRYEESITYSRNVGNLYTGSLFLGLISLLEVSNELAAGSKIGLFSYGSGAVSEFFSGRLVEGFKDQLAIKAHQELLDTRTKLTISEYETIFSQTLPKNGESAVFDDDTLFSIEKVEKDIRFYKNK</sequence>
<dbReference type="EMBL" id="AJAT01000016">
    <property type="protein sequence ID" value="EOL43110.1"/>
    <property type="molecule type" value="Genomic_DNA"/>
</dbReference>
<dbReference type="CDD" id="cd00827">
    <property type="entry name" value="init_cond_enzymes"/>
    <property type="match status" value="1"/>
</dbReference>
<dbReference type="Proteomes" id="UP000013785">
    <property type="component" value="Unassembled WGS sequence"/>
</dbReference>
<evidence type="ECO:0000313" key="8">
    <source>
        <dbReference type="EMBL" id="EOL43110.1"/>
    </source>
</evidence>
<feature type="binding site" evidence="5">
    <location>
        <position position="143"/>
    </location>
    <ligand>
        <name>(3S)-3-hydroxy-3-methylglutaryl-CoA</name>
        <dbReference type="ChEBI" id="CHEBI:43074"/>
    </ligand>
</feature>
<dbReference type="OrthoDB" id="9769523at2"/>
<name>R3WMN8_9ENTE</name>
<feature type="binding site" evidence="5">
    <location>
        <position position="275"/>
    </location>
    <ligand>
        <name>(3S)-3-hydroxy-3-methylglutaryl-CoA</name>
        <dbReference type="ChEBI" id="CHEBI:43074"/>
    </ligand>
</feature>
<keyword evidence="2" id="KW-0808">Transferase</keyword>
<dbReference type="RefSeq" id="WP_010768749.1">
    <property type="nucleotide sequence ID" value="NZ_ASWE01000002.1"/>
</dbReference>
<evidence type="ECO:0000256" key="1">
    <source>
        <dbReference type="ARBA" id="ARBA00007061"/>
    </source>
</evidence>
<evidence type="ECO:0000259" key="7">
    <source>
        <dbReference type="Pfam" id="PF08540"/>
    </source>
</evidence>
<feature type="active site" description="Proton donor/acceptor" evidence="4">
    <location>
        <position position="79"/>
    </location>
</feature>
<dbReference type="PANTHER" id="PTHR43323:SF2">
    <property type="entry name" value="HYDROXYMETHYLGLUTARYL-COA SYNTHASE"/>
    <property type="match status" value="1"/>
</dbReference>
<dbReference type="InterPro" id="IPR016039">
    <property type="entry name" value="Thiolase-like"/>
</dbReference>
<evidence type="ECO:0000313" key="9">
    <source>
        <dbReference type="Proteomes" id="UP000013785"/>
    </source>
</evidence>
<dbReference type="EC" id="2.3.3.10" evidence="3"/>
<dbReference type="AlphaFoldDB" id="R3WMN8"/>
<comment type="caution">
    <text evidence="8">The sequence shown here is derived from an EMBL/GenBank/DDBJ whole genome shotgun (WGS) entry which is preliminary data.</text>
</comment>
<feature type="binding site" evidence="5">
    <location>
        <position position="242"/>
    </location>
    <ligand>
        <name>(3S)-3-hydroxy-3-methylglutaryl-CoA</name>
        <dbReference type="ChEBI" id="CHEBI:43074"/>
    </ligand>
</feature>
<dbReference type="SUPFAM" id="SSF53901">
    <property type="entry name" value="Thiolase-like"/>
    <property type="match status" value="2"/>
</dbReference>
<feature type="domain" description="Hydroxymethylglutaryl-coenzyme A synthase C-terminal" evidence="7">
    <location>
        <begin position="180"/>
        <end position="248"/>
    </location>
</feature>
<dbReference type="NCBIfam" id="TIGR01835">
    <property type="entry name" value="HMG-CoA-S_prok"/>
    <property type="match status" value="1"/>
</dbReference>
<evidence type="ECO:0000259" key="6">
    <source>
        <dbReference type="Pfam" id="PF01154"/>
    </source>
</evidence>
<feature type="domain" description="Hydroxymethylglutaryl-coenzyme A synthase C-terminal" evidence="7">
    <location>
        <begin position="255"/>
        <end position="351"/>
    </location>
</feature>
<protein>
    <recommendedName>
        <fullName evidence="3">Hydroxymethylglutaryl-CoA synthase</fullName>
        <ecNumber evidence="3">2.3.3.10</ecNumber>
    </recommendedName>
</protein>
<feature type="binding site" evidence="5">
    <location>
        <position position="29"/>
    </location>
    <ligand>
        <name>(3S)-3-hydroxy-3-methylglutaryl-CoA</name>
        <dbReference type="ChEBI" id="CHEBI:43074"/>
    </ligand>
</feature>
<dbReference type="eggNOG" id="COG3425">
    <property type="taxonomic scope" value="Bacteria"/>
</dbReference>
<dbReference type="Gene3D" id="3.40.47.10">
    <property type="match status" value="2"/>
</dbReference>
<comment type="similarity">
    <text evidence="1">Belongs to the thiolase-like superfamily. HMG-CoA synthase family.</text>
</comment>
<feature type="binding site" evidence="5">
    <location>
        <position position="148"/>
    </location>
    <ligand>
        <name>substrate</name>
    </ligand>
</feature>
<dbReference type="Pfam" id="PF01154">
    <property type="entry name" value="HMG_CoA_synt_N"/>
    <property type="match status" value="1"/>
</dbReference>
<keyword evidence="9" id="KW-1185">Reference proteome</keyword>
<dbReference type="STRING" id="154621.RV11_GL003072"/>
<gene>
    <name evidence="8" type="ORF">UC3_02087</name>
</gene>
<dbReference type="InterPro" id="IPR011554">
    <property type="entry name" value="HMG_CoA_synthase_prok"/>
</dbReference>
<feature type="domain" description="Hydroxymethylglutaryl-coenzyme A synthase N-terminal" evidence="6">
    <location>
        <begin position="2"/>
        <end position="164"/>
    </location>
</feature>
<dbReference type="GO" id="GO:0006084">
    <property type="term" value="P:acetyl-CoA metabolic process"/>
    <property type="evidence" value="ECO:0007669"/>
    <property type="project" value="InterPro"/>
</dbReference>
<dbReference type="PATRIC" id="fig|1158610.3.peg.2083"/>
<dbReference type="GO" id="GO:0004421">
    <property type="term" value="F:hydroxymethylglutaryl-CoA synthase activity"/>
    <property type="evidence" value="ECO:0007669"/>
    <property type="project" value="UniProtKB-UniRule"/>
</dbReference>
<evidence type="ECO:0000256" key="4">
    <source>
        <dbReference type="PIRSR" id="PIRSR611554-1"/>
    </source>
</evidence>
<dbReference type="HOGENOM" id="CLU_008065_3_2_9"/>
<feature type="active site" description="Acyl-thioester intermediate" evidence="4">
    <location>
        <position position="111"/>
    </location>
</feature>
<dbReference type="InterPro" id="IPR013528">
    <property type="entry name" value="HMG_CoA_synth_N"/>
</dbReference>
<accession>R3WMN8</accession>
<dbReference type="InterPro" id="IPR013746">
    <property type="entry name" value="HMG_CoA_synt_C_dom"/>
</dbReference>
<evidence type="ECO:0000256" key="3">
    <source>
        <dbReference type="NCBIfam" id="TIGR01835"/>
    </source>
</evidence>
<organism evidence="8 9">
    <name type="scientific">Enterococcus phoeniculicola ATCC BAA-412</name>
    <dbReference type="NCBI Taxonomy" id="1158610"/>
    <lineage>
        <taxon>Bacteria</taxon>
        <taxon>Bacillati</taxon>
        <taxon>Bacillota</taxon>
        <taxon>Bacilli</taxon>
        <taxon>Lactobacillales</taxon>
        <taxon>Enterococcaceae</taxon>
        <taxon>Enterococcus</taxon>
    </lineage>
</organism>